<evidence type="ECO:0000313" key="2">
    <source>
        <dbReference type="EMBL" id="KAE9383316.1"/>
    </source>
</evidence>
<feature type="compositionally biased region" description="Polar residues" evidence="1">
    <location>
        <begin position="54"/>
        <end position="63"/>
    </location>
</feature>
<dbReference type="Proteomes" id="UP000799118">
    <property type="component" value="Unassembled WGS sequence"/>
</dbReference>
<organism evidence="2 3">
    <name type="scientific">Gymnopus androsaceus JB14</name>
    <dbReference type="NCBI Taxonomy" id="1447944"/>
    <lineage>
        <taxon>Eukaryota</taxon>
        <taxon>Fungi</taxon>
        <taxon>Dikarya</taxon>
        <taxon>Basidiomycota</taxon>
        <taxon>Agaricomycotina</taxon>
        <taxon>Agaricomycetes</taxon>
        <taxon>Agaricomycetidae</taxon>
        <taxon>Agaricales</taxon>
        <taxon>Marasmiineae</taxon>
        <taxon>Omphalotaceae</taxon>
        <taxon>Gymnopus</taxon>
    </lineage>
</organism>
<sequence length="118" mass="13061">MEYSDKKLGLSAYVNVASPLAGRRKMSANSLLDSDKEGSMGPEEELDVPDPDKTLTNPAQSVLESPPAASPITHKQYMLNMAKLEDELYDKLAEAQRDLANQRHDAAMNKKTRLSKEI</sequence>
<accession>A0A6A4GCQ9</accession>
<dbReference type="EMBL" id="ML770561">
    <property type="protein sequence ID" value="KAE9383316.1"/>
    <property type="molecule type" value="Genomic_DNA"/>
</dbReference>
<name>A0A6A4GCQ9_9AGAR</name>
<dbReference type="AlphaFoldDB" id="A0A6A4GCQ9"/>
<gene>
    <name evidence="2" type="ORF">BT96DRAFT_1009363</name>
</gene>
<keyword evidence="3" id="KW-1185">Reference proteome</keyword>
<protein>
    <submittedName>
        <fullName evidence="2">Uncharacterized protein</fullName>
    </submittedName>
</protein>
<evidence type="ECO:0000313" key="3">
    <source>
        <dbReference type="Proteomes" id="UP000799118"/>
    </source>
</evidence>
<evidence type="ECO:0000256" key="1">
    <source>
        <dbReference type="SAM" id="MobiDB-lite"/>
    </source>
</evidence>
<feature type="region of interest" description="Disordered" evidence="1">
    <location>
        <begin position="24"/>
        <end position="72"/>
    </location>
</feature>
<reference evidence="2" key="1">
    <citation type="journal article" date="2019" name="Environ. Microbiol.">
        <title>Fungal ecological strategies reflected in gene transcription - a case study of two litter decomposers.</title>
        <authorList>
            <person name="Barbi F."/>
            <person name="Kohler A."/>
            <person name="Barry K."/>
            <person name="Baskaran P."/>
            <person name="Daum C."/>
            <person name="Fauchery L."/>
            <person name="Ihrmark K."/>
            <person name="Kuo A."/>
            <person name="LaButti K."/>
            <person name="Lipzen A."/>
            <person name="Morin E."/>
            <person name="Grigoriev I.V."/>
            <person name="Henrissat B."/>
            <person name="Lindahl B."/>
            <person name="Martin F."/>
        </authorList>
    </citation>
    <scope>NUCLEOTIDE SEQUENCE</scope>
    <source>
        <strain evidence="2">JB14</strain>
    </source>
</reference>
<proteinExistence type="predicted"/>